<organism evidence="1 2">
    <name type="scientific">Gongylonema pulchrum</name>
    <dbReference type="NCBI Taxonomy" id="637853"/>
    <lineage>
        <taxon>Eukaryota</taxon>
        <taxon>Metazoa</taxon>
        <taxon>Ecdysozoa</taxon>
        <taxon>Nematoda</taxon>
        <taxon>Chromadorea</taxon>
        <taxon>Rhabditida</taxon>
        <taxon>Spirurina</taxon>
        <taxon>Spiruromorpha</taxon>
        <taxon>Spiruroidea</taxon>
        <taxon>Gongylonematidae</taxon>
        <taxon>Gongylonema</taxon>
    </lineage>
</organism>
<dbReference type="AlphaFoldDB" id="A0A3P7NIV0"/>
<evidence type="ECO:0000313" key="1">
    <source>
        <dbReference type="EMBL" id="VDN42685.1"/>
    </source>
</evidence>
<dbReference type="EMBL" id="UYRT01100740">
    <property type="protein sequence ID" value="VDN42685.1"/>
    <property type="molecule type" value="Genomic_DNA"/>
</dbReference>
<protein>
    <submittedName>
        <fullName evidence="1">Uncharacterized protein</fullName>
    </submittedName>
</protein>
<accession>A0A3P7NIV0</accession>
<evidence type="ECO:0000313" key="2">
    <source>
        <dbReference type="Proteomes" id="UP000271098"/>
    </source>
</evidence>
<keyword evidence="2" id="KW-1185">Reference proteome</keyword>
<reference evidence="1 2" key="1">
    <citation type="submission" date="2018-11" db="EMBL/GenBank/DDBJ databases">
        <authorList>
            <consortium name="Pathogen Informatics"/>
        </authorList>
    </citation>
    <scope>NUCLEOTIDE SEQUENCE [LARGE SCALE GENOMIC DNA]</scope>
</reference>
<sequence>MCGLSIAQYYATDGIVGGEMNRLARISPVYGIVEEAEKRAVEYFGKLDNLDARGTASAQT</sequence>
<dbReference type="Proteomes" id="UP000271098">
    <property type="component" value="Unassembled WGS sequence"/>
</dbReference>
<proteinExistence type="predicted"/>
<gene>
    <name evidence="1" type="ORF">GPUH_LOCUS24321</name>
</gene>
<name>A0A3P7NIV0_9BILA</name>